<comment type="cofactor">
    <cofactor evidence="1">
        <name>Fe cation</name>
        <dbReference type="ChEBI" id="CHEBI:24875"/>
    </cofactor>
</comment>
<keyword evidence="3" id="KW-0560">Oxidoreductase</keyword>
<accession>A0A6M8I105</accession>
<evidence type="ECO:0000256" key="5">
    <source>
        <dbReference type="ARBA" id="ARBA00049164"/>
    </source>
</evidence>
<geneLocation type="plasmid" evidence="11 12">
    <name>unnamed5</name>
</geneLocation>
<dbReference type="GO" id="GO:0004022">
    <property type="term" value="F:alcohol dehydrogenase (NAD+) activity"/>
    <property type="evidence" value="ECO:0007669"/>
    <property type="project" value="UniProtKB-EC"/>
</dbReference>
<feature type="domain" description="Alcohol dehydrogenase iron-type/glycerol dehydrogenase GldA" evidence="9">
    <location>
        <begin position="13"/>
        <end position="174"/>
    </location>
</feature>
<dbReference type="SUPFAM" id="SSF56796">
    <property type="entry name" value="Dehydroquinate synthase-like"/>
    <property type="match status" value="1"/>
</dbReference>
<dbReference type="AlphaFoldDB" id="A0A6M8I105"/>
<keyword evidence="12" id="KW-1185">Reference proteome</keyword>
<evidence type="ECO:0000256" key="6">
    <source>
        <dbReference type="ARBA" id="ARBA00049243"/>
    </source>
</evidence>
<gene>
    <name evidence="11" type="ORF">HN018_27610</name>
</gene>
<dbReference type="CDD" id="cd08193">
    <property type="entry name" value="HVD"/>
    <property type="match status" value="1"/>
</dbReference>
<proteinExistence type="inferred from homology"/>
<dbReference type="InterPro" id="IPR039697">
    <property type="entry name" value="Alcohol_dehydrogenase_Fe"/>
</dbReference>
<dbReference type="InterPro" id="IPR018211">
    <property type="entry name" value="ADH_Fe_CS"/>
</dbReference>
<keyword evidence="11" id="KW-0614">Plasmid</keyword>
<dbReference type="GO" id="GO:0046872">
    <property type="term" value="F:metal ion binding"/>
    <property type="evidence" value="ECO:0007669"/>
    <property type="project" value="InterPro"/>
</dbReference>
<sequence>MQSFTFHTVQAIHVAPGLAAKLPAKLALSLGSRVLVVTDASIRRLGLLDPFIACLSAAGADFAVFDGVFADPPEDNIHAAVALAVDFPATGIVGFGGGSAMDVAKVVALIAGSGQTLDQVYGMHVATGPRLPLMLVPTTAGTGSEVTPIAIITADGVKKGVISQHLLPDIAILDAELTIGLPPAVTAMTGLDAMVHAIEAFASASPNRNPVSQGLARQALRLLGTNLRRVVADGTLIDARASMLLGSLLAGQAFANSPVAAVHALSYPIGGQFHIPHGLSNALVLPHVLRFNLPNATEDYAAIAADAFPDLATVPHAERGLALIEALVALIGDVGLPTTLEAVGIPEGSLESMADEAMQQTRLLVNNPRPVTREDALRIYRAAYS</sequence>
<feature type="domain" description="Fe-containing alcohol dehydrogenase-like C-terminal" evidence="10">
    <location>
        <begin position="186"/>
        <end position="384"/>
    </location>
</feature>
<dbReference type="Pfam" id="PF00465">
    <property type="entry name" value="Fe-ADH"/>
    <property type="match status" value="1"/>
</dbReference>
<name>A0A6M8I105_9PROT</name>
<dbReference type="Gene3D" id="1.20.1090.10">
    <property type="entry name" value="Dehydroquinate synthase-like - alpha domain"/>
    <property type="match status" value="1"/>
</dbReference>
<evidence type="ECO:0000313" key="12">
    <source>
        <dbReference type="Proteomes" id="UP000500767"/>
    </source>
</evidence>
<dbReference type="Gene3D" id="3.40.50.1970">
    <property type="match status" value="1"/>
</dbReference>
<dbReference type="Proteomes" id="UP000500767">
    <property type="component" value="Plasmid unnamed5"/>
</dbReference>
<comment type="catalytic activity">
    <reaction evidence="5">
        <text>a secondary alcohol + NAD(+) = a ketone + NADH + H(+)</text>
        <dbReference type="Rhea" id="RHEA:10740"/>
        <dbReference type="ChEBI" id="CHEBI:15378"/>
        <dbReference type="ChEBI" id="CHEBI:17087"/>
        <dbReference type="ChEBI" id="CHEBI:35681"/>
        <dbReference type="ChEBI" id="CHEBI:57540"/>
        <dbReference type="ChEBI" id="CHEBI:57945"/>
        <dbReference type="EC" id="1.1.1.1"/>
    </reaction>
</comment>
<evidence type="ECO:0000256" key="3">
    <source>
        <dbReference type="ARBA" id="ARBA00023002"/>
    </source>
</evidence>
<evidence type="ECO:0000259" key="9">
    <source>
        <dbReference type="Pfam" id="PF00465"/>
    </source>
</evidence>
<evidence type="ECO:0000256" key="7">
    <source>
        <dbReference type="ARBA" id="ARBA00074848"/>
    </source>
</evidence>
<dbReference type="InterPro" id="IPR001670">
    <property type="entry name" value="ADH_Fe/GldA"/>
</dbReference>
<reference evidence="11 12" key="1">
    <citation type="journal article" date="2014" name="World J. Microbiol. Biotechnol.">
        <title>Biodiversity and physiological characteristics of Antarctic and Arctic lichens-associated bacteria.</title>
        <authorList>
            <person name="Lee Y.M."/>
            <person name="Kim E.H."/>
            <person name="Lee H.K."/>
            <person name="Hong S.G."/>
        </authorList>
    </citation>
    <scope>NUCLEOTIDE SEQUENCE [LARGE SCALE GENOMIC DNA]</scope>
    <source>
        <strain evidence="11 12">PAMC 26569</strain>
        <plasmid evidence="11">unnamed5</plasmid>
    </source>
</reference>
<dbReference type="FunFam" id="1.20.1090.10:FF:000001">
    <property type="entry name" value="Aldehyde-alcohol dehydrogenase"/>
    <property type="match status" value="1"/>
</dbReference>
<comment type="catalytic activity">
    <reaction evidence="6">
        <text>a primary alcohol + NAD(+) = an aldehyde + NADH + H(+)</text>
        <dbReference type="Rhea" id="RHEA:10736"/>
        <dbReference type="ChEBI" id="CHEBI:15378"/>
        <dbReference type="ChEBI" id="CHEBI:15734"/>
        <dbReference type="ChEBI" id="CHEBI:17478"/>
        <dbReference type="ChEBI" id="CHEBI:57540"/>
        <dbReference type="ChEBI" id="CHEBI:57945"/>
        <dbReference type="EC" id="1.1.1.1"/>
    </reaction>
</comment>
<dbReference type="EMBL" id="CP053712">
    <property type="protein sequence ID" value="QKE93895.1"/>
    <property type="molecule type" value="Genomic_DNA"/>
</dbReference>
<evidence type="ECO:0000256" key="4">
    <source>
        <dbReference type="ARBA" id="ARBA00023027"/>
    </source>
</evidence>
<dbReference type="RefSeq" id="WP_171836861.1">
    <property type="nucleotide sequence ID" value="NZ_CP053712.1"/>
</dbReference>
<evidence type="ECO:0000313" key="11">
    <source>
        <dbReference type="EMBL" id="QKE93895.1"/>
    </source>
</evidence>
<keyword evidence="4" id="KW-0520">NAD</keyword>
<dbReference type="PANTHER" id="PTHR11496">
    <property type="entry name" value="ALCOHOL DEHYDROGENASE"/>
    <property type="match status" value="1"/>
</dbReference>
<dbReference type="PROSITE" id="PS00913">
    <property type="entry name" value="ADH_IRON_1"/>
    <property type="match status" value="1"/>
</dbReference>
<dbReference type="PANTHER" id="PTHR11496:SF102">
    <property type="entry name" value="ALCOHOL DEHYDROGENASE 4"/>
    <property type="match status" value="1"/>
</dbReference>
<dbReference type="KEGG" id="lck:HN018_27610"/>
<protein>
    <recommendedName>
        <fullName evidence="7">Alcohol dehydrogenase 2</fullName>
    </recommendedName>
    <alternativeName>
        <fullName evidence="8">Alcohol dehydrogenase II</fullName>
    </alternativeName>
</protein>
<evidence type="ECO:0000256" key="1">
    <source>
        <dbReference type="ARBA" id="ARBA00001962"/>
    </source>
</evidence>
<dbReference type="Pfam" id="PF25137">
    <property type="entry name" value="ADH_Fe_C"/>
    <property type="match status" value="1"/>
</dbReference>
<comment type="similarity">
    <text evidence="2">Belongs to the iron-containing alcohol dehydrogenase family.</text>
</comment>
<dbReference type="FunFam" id="3.40.50.1970:FF:000003">
    <property type="entry name" value="Alcohol dehydrogenase, iron-containing"/>
    <property type="match status" value="1"/>
</dbReference>
<dbReference type="InterPro" id="IPR056798">
    <property type="entry name" value="ADH_Fe_C"/>
</dbReference>
<organism evidence="11 12">
    <name type="scientific">Lichenicola cladoniae</name>
    <dbReference type="NCBI Taxonomy" id="1484109"/>
    <lineage>
        <taxon>Bacteria</taxon>
        <taxon>Pseudomonadati</taxon>
        <taxon>Pseudomonadota</taxon>
        <taxon>Alphaproteobacteria</taxon>
        <taxon>Acetobacterales</taxon>
        <taxon>Acetobacteraceae</taxon>
        <taxon>Lichenicola</taxon>
    </lineage>
</organism>
<evidence type="ECO:0000256" key="2">
    <source>
        <dbReference type="ARBA" id="ARBA00007358"/>
    </source>
</evidence>
<evidence type="ECO:0000259" key="10">
    <source>
        <dbReference type="Pfam" id="PF25137"/>
    </source>
</evidence>
<evidence type="ECO:0000256" key="8">
    <source>
        <dbReference type="ARBA" id="ARBA00076680"/>
    </source>
</evidence>